<sequence>MEKFQWPLEPGLIAENVESSALRIAVIDEQRHFGEIQRGRFNRRIPVQTYTIEGNSNRRSYTDLKKLNVNCEEAPQISCKTLLFTCDLSQMFLVCNYLDDPASIQGAELIKLIRHCGKLQRLWIMDCIGDKGLVVVATICKELQELRVFPSAPFGNQAAITEVGLVAMSKGCPKLHSLLYFCHQMTNAALITVAKNCPNFIRFRLCILDATKPDSDSN</sequence>
<accession>A0A9D4VVU2</accession>
<proteinExistence type="predicted"/>
<comment type="caution">
    <text evidence="1">The sequence shown here is derived from an EMBL/GenBank/DDBJ whole genome shotgun (WGS) entry which is preliminary data.</text>
</comment>
<dbReference type="GO" id="GO:0019005">
    <property type="term" value="C:SCF ubiquitin ligase complex"/>
    <property type="evidence" value="ECO:0007669"/>
    <property type="project" value="TreeGrafter"/>
</dbReference>
<dbReference type="AlphaFoldDB" id="A0A9D4VVU2"/>
<reference evidence="1 2" key="1">
    <citation type="journal article" date="2022" name="Nat. Genet.">
        <title>Improved pea reference genome and pan-genome highlight genomic features and evolutionary characteristics.</title>
        <authorList>
            <person name="Yang T."/>
            <person name="Liu R."/>
            <person name="Luo Y."/>
            <person name="Hu S."/>
            <person name="Wang D."/>
            <person name="Wang C."/>
            <person name="Pandey M.K."/>
            <person name="Ge S."/>
            <person name="Xu Q."/>
            <person name="Li N."/>
            <person name="Li G."/>
            <person name="Huang Y."/>
            <person name="Saxena R.K."/>
            <person name="Ji Y."/>
            <person name="Li M."/>
            <person name="Yan X."/>
            <person name="He Y."/>
            <person name="Liu Y."/>
            <person name="Wang X."/>
            <person name="Xiang C."/>
            <person name="Varshney R.K."/>
            <person name="Ding H."/>
            <person name="Gao S."/>
            <person name="Zong X."/>
        </authorList>
    </citation>
    <scope>NUCLEOTIDE SEQUENCE [LARGE SCALE GENOMIC DNA]</scope>
    <source>
        <strain evidence="1 2">cv. Zhongwan 6</strain>
    </source>
</reference>
<dbReference type="SUPFAM" id="SSF52047">
    <property type="entry name" value="RNI-like"/>
    <property type="match status" value="1"/>
</dbReference>
<dbReference type="Gramene" id="Psat07G0618600-T1">
    <property type="protein sequence ID" value="KAI5391244.1"/>
    <property type="gene ID" value="KIW84_076186"/>
</dbReference>
<dbReference type="PANTHER" id="PTHR16134">
    <property type="entry name" value="F-BOX/TPR REPEAT PROTEIN POF3"/>
    <property type="match status" value="1"/>
</dbReference>
<dbReference type="Gene3D" id="3.80.10.10">
    <property type="entry name" value="Ribonuclease Inhibitor"/>
    <property type="match status" value="1"/>
</dbReference>
<evidence type="ECO:0000313" key="2">
    <source>
        <dbReference type="Proteomes" id="UP001058974"/>
    </source>
</evidence>
<name>A0A9D4VVU2_PEA</name>
<dbReference type="Proteomes" id="UP001058974">
    <property type="component" value="Chromosome 7"/>
</dbReference>
<gene>
    <name evidence="1" type="ORF">KIW84_076186</name>
</gene>
<keyword evidence="2" id="KW-1185">Reference proteome</keyword>
<dbReference type="PANTHER" id="PTHR16134:SF45">
    <property type="entry name" value="PROTEIN AUXIN SIGNALING F-BOX 3"/>
    <property type="match status" value="1"/>
</dbReference>
<organism evidence="1 2">
    <name type="scientific">Pisum sativum</name>
    <name type="common">Garden pea</name>
    <name type="synonym">Lathyrus oleraceus</name>
    <dbReference type="NCBI Taxonomy" id="3888"/>
    <lineage>
        <taxon>Eukaryota</taxon>
        <taxon>Viridiplantae</taxon>
        <taxon>Streptophyta</taxon>
        <taxon>Embryophyta</taxon>
        <taxon>Tracheophyta</taxon>
        <taxon>Spermatophyta</taxon>
        <taxon>Magnoliopsida</taxon>
        <taxon>eudicotyledons</taxon>
        <taxon>Gunneridae</taxon>
        <taxon>Pentapetalae</taxon>
        <taxon>rosids</taxon>
        <taxon>fabids</taxon>
        <taxon>Fabales</taxon>
        <taxon>Fabaceae</taxon>
        <taxon>Papilionoideae</taxon>
        <taxon>50 kb inversion clade</taxon>
        <taxon>NPAAA clade</taxon>
        <taxon>Hologalegina</taxon>
        <taxon>IRL clade</taxon>
        <taxon>Fabeae</taxon>
        <taxon>Lathyrus</taxon>
    </lineage>
</organism>
<protein>
    <submittedName>
        <fullName evidence="1">Uncharacterized protein</fullName>
    </submittedName>
</protein>
<dbReference type="EMBL" id="JAMSHJ010000007">
    <property type="protein sequence ID" value="KAI5391244.1"/>
    <property type="molecule type" value="Genomic_DNA"/>
</dbReference>
<evidence type="ECO:0000313" key="1">
    <source>
        <dbReference type="EMBL" id="KAI5391244.1"/>
    </source>
</evidence>
<dbReference type="GO" id="GO:0031146">
    <property type="term" value="P:SCF-dependent proteasomal ubiquitin-dependent protein catabolic process"/>
    <property type="evidence" value="ECO:0007669"/>
    <property type="project" value="TreeGrafter"/>
</dbReference>
<dbReference type="InterPro" id="IPR032675">
    <property type="entry name" value="LRR_dom_sf"/>
</dbReference>